<dbReference type="Gene3D" id="3.50.50.60">
    <property type="entry name" value="FAD/NAD(P)-binding domain"/>
    <property type="match status" value="1"/>
</dbReference>
<keyword evidence="8" id="KW-1185">Reference proteome</keyword>
<evidence type="ECO:0000256" key="2">
    <source>
        <dbReference type="ARBA" id="ARBA00022723"/>
    </source>
</evidence>
<dbReference type="GO" id="GO:0016020">
    <property type="term" value="C:membrane"/>
    <property type="evidence" value="ECO:0007669"/>
    <property type="project" value="InterPro"/>
</dbReference>
<dbReference type="FunFam" id="2.102.10.10:FF:000014">
    <property type="entry name" value="Oxidoreductase, FAD dependent"/>
    <property type="match status" value="1"/>
</dbReference>
<dbReference type="InterPro" id="IPR005805">
    <property type="entry name" value="Rieske_Fe-S_prot_C"/>
</dbReference>
<keyword evidence="2" id="KW-0479">Metal-binding</keyword>
<evidence type="ECO:0000313" key="8">
    <source>
        <dbReference type="Proteomes" id="UP001161325"/>
    </source>
</evidence>
<reference evidence="7" key="1">
    <citation type="submission" date="2022-08" db="EMBL/GenBank/DDBJ databases">
        <title>Draft genome sequencing of Roseisolibacter agri AW1220.</title>
        <authorList>
            <person name="Tobiishi Y."/>
            <person name="Tonouchi A."/>
        </authorList>
    </citation>
    <scope>NUCLEOTIDE SEQUENCE</scope>
    <source>
        <strain evidence="7">AW1220</strain>
    </source>
</reference>
<dbReference type="InterPro" id="IPR036922">
    <property type="entry name" value="Rieske_2Fe-2S_sf"/>
</dbReference>
<dbReference type="PANTHER" id="PTHR13847:SF281">
    <property type="entry name" value="FAD DEPENDENT OXIDOREDUCTASE DOMAIN-CONTAINING PROTEIN"/>
    <property type="match status" value="1"/>
</dbReference>
<dbReference type="SUPFAM" id="SSF51905">
    <property type="entry name" value="FAD/NAD(P)-binding domain"/>
    <property type="match status" value="1"/>
</dbReference>
<dbReference type="InterPro" id="IPR036188">
    <property type="entry name" value="FAD/NAD-bd_sf"/>
</dbReference>
<name>A0AA37QFR8_9BACT</name>
<sequence length="512" mass="55303">MWDATAELPAFPPLAEDLDTDVCVVGAGIAGLTTAYHLARAGRAVVVLDDGPVGGGETGRTTAHLATAFDDYYSEVERLHGARASQLLAESFVAGVDAIERIVREEDIACDFVRLDGWWFPAVRNGGEERDTLVEERDAAHRAGLTDVTLEEQWPLAEPLGGPALRFPRQAQFHIHRYIAGLARAVVKHGGRIFMGAHVSGIEDASEDGGRCTVTTDAGRTVRAADVVVATNVPINDRVAMHTKQAPYRTYVIGARVRRGAVPPGLYWDTAEPYHYVRLLDPQGSGDTDVLIVGGEDHKTGQGGDDEPARFDALERWTRQRFPIEAVEHRWSGQVIEPVDAIAFIGRNPGSRRLWIATGDSGNGMTHGTIAGLLLPALIAGEDHPWATLYDPSRVTLKATGEWLKENVNVAAQYRELATPGDVDDVAQVPAGEGRVIRRGATKLAVHRDHDGTLTVRSAICPHLWCVVDWNSAEKTWDCPCHGSRFAPDGSVINGPSRAPLAEASLDDDGAS</sequence>
<keyword evidence="4" id="KW-0411">Iron-sulfur</keyword>
<dbReference type="PANTHER" id="PTHR13847">
    <property type="entry name" value="SARCOSINE DEHYDROGENASE-RELATED"/>
    <property type="match status" value="1"/>
</dbReference>
<organism evidence="7 8">
    <name type="scientific">Roseisolibacter agri</name>
    <dbReference type="NCBI Taxonomy" id="2014610"/>
    <lineage>
        <taxon>Bacteria</taxon>
        <taxon>Pseudomonadati</taxon>
        <taxon>Gemmatimonadota</taxon>
        <taxon>Gemmatimonadia</taxon>
        <taxon>Gemmatimonadales</taxon>
        <taxon>Gemmatimonadaceae</taxon>
        <taxon>Roseisolibacter</taxon>
    </lineage>
</organism>
<dbReference type="PROSITE" id="PS51296">
    <property type="entry name" value="RIESKE"/>
    <property type="match status" value="1"/>
</dbReference>
<keyword evidence="3" id="KW-0408">Iron</keyword>
<proteinExistence type="predicted"/>
<dbReference type="AlphaFoldDB" id="A0AA37QFR8"/>
<dbReference type="Proteomes" id="UP001161325">
    <property type="component" value="Unassembled WGS sequence"/>
</dbReference>
<evidence type="ECO:0000256" key="5">
    <source>
        <dbReference type="ARBA" id="ARBA00023157"/>
    </source>
</evidence>
<dbReference type="InterPro" id="IPR006076">
    <property type="entry name" value="FAD-dep_OxRdtase"/>
</dbReference>
<dbReference type="InterPro" id="IPR017941">
    <property type="entry name" value="Rieske_2Fe-2S"/>
</dbReference>
<evidence type="ECO:0000313" key="7">
    <source>
        <dbReference type="EMBL" id="GLC25590.1"/>
    </source>
</evidence>
<dbReference type="Gene3D" id="2.102.10.10">
    <property type="entry name" value="Rieske [2Fe-2S] iron-sulphur domain"/>
    <property type="match status" value="1"/>
</dbReference>
<feature type="domain" description="Rieske" evidence="6">
    <location>
        <begin position="421"/>
        <end position="512"/>
    </location>
</feature>
<keyword evidence="1" id="KW-0001">2Fe-2S</keyword>
<keyword evidence="5" id="KW-1015">Disulfide bond</keyword>
<dbReference type="GO" id="GO:0046872">
    <property type="term" value="F:metal ion binding"/>
    <property type="evidence" value="ECO:0007669"/>
    <property type="project" value="UniProtKB-KW"/>
</dbReference>
<protein>
    <submittedName>
        <fullName evidence="7">Oxidoreductase</fullName>
    </submittedName>
</protein>
<accession>A0AA37QFR8</accession>
<dbReference type="SUPFAM" id="SSF50022">
    <property type="entry name" value="ISP domain"/>
    <property type="match status" value="1"/>
</dbReference>
<dbReference type="GO" id="GO:0051537">
    <property type="term" value="F:2 iron, 2 sulfur cluster binding"/>
    <property type="evidence" value="ECO:0007669"/>
    <property type="project" value="UniProtKB-KW"/>
</dbReference>
<dbReference type="Pfam" id="PF01266">
    <property type="entry name" value="DAO"/>
    <property type="match status" value="1"/>
</dbReference>
<dbReference type="Pfam" id="PF00355">
    <property type="entry name" value="Rieske"/>
    <property type="match status" value="1"/>
</dbReference>
<comment type="caution">
    <text evidence="7">The sequence shown here is derived from an EMBL/GenBank/DDBJ whole genome shotgun (WGS) entry which is preliminary data.</text>
</comment>
<evidence type="ECO:0000256" key="4">
    <source>
        <dbReference type="ARBA" id="ARBA00023014"/>
    </source>
</evidence>
<evidence type="ECO:0000256" key="1">
    <source>
        <dbReference type="ARBA" id="ARBA00022714"/>
    </source>
</evidence>
<dbReference type="EMBL" id="BRXS01000003">
    <property type="protein sequence ID" value="GLC25590.1"/>
    <property type="molecule type" value="Genomic_DNA"/>
</dbReference>
<dbReference type="PRINTS" id="PR00162">
    <property type="entry name" value="RIESKE"/>
</dbReference>
<dbReference type="GO" id="GO:0005737">
    <property type="term" value="C:cytoplasm"/>
    <property type="evidence" value="ECO:0007669"/>
    <property type="project" value="TreeGrafter"/>
</dbReference>
<gene>
    <name evidence="7" type="ORF">rosag_21030</name>
</gene>
<dbReference type="Gene3D" id="3.30.9.10">
    <property type="entry name" value="D-Amino Acid Oxidase, subunit A, domain 2"/>
    <property type="match status" value="1"/>
</dbReference>
<evidence type="ECO:0000259" key="6">
    <source>
        <dbReference type="PROSITE" id="PS51296"/>
    </source>
</evidence>
<evidence type="ECO:0000256" key="3">
    <source>
        <dbReference type="ARBA" id="ARBA00023004"/>
    </source>
</evidence>